<dbReference type="AlphaFoldDB" id="A0A897MRL3"/>
<evidence type="ECO:0000313" key="2">
    <source>
        <dbReference type="EMBL" id="QSG04780.1"/>
    </source>
</evidence>
<feature type="transmembrane region" description="Helical" evidence="1">
    <location>
        <begin position="38"/>
        <end position="56"/>
    </location>
</feature>
<organism evidence="2 3">
    <name type="scientific">Halapricum desulfuricans</name>
    <dbReference type="NCBI Taxonomy" id="2841257"/>
    <lineage>
        <taxon>Archaea</taxon>
        <taxon>Methanobacteriati</taxon>
        <taxon>Methanobacteriota</taxon>
        <taxon>Stenosarchaea group</taxon>
        <taxon>Halobacteria</taxon>
        <taxon>Halobacteriales</taxon>
        <taxon>Haloarculaceae</taxon>
        <taxon>Halapricum</taxon>
    </lineage>
</organism>
<keyword evidence="1" id="KW-0472">Membrane</keyword>
<gene>
    <name evidence="2" type="ORF">HSR121_0424</name>
</gene>
<reference evidence="2" key="1">
    <citation type="submission" date="2020-11" db="EMBL/GenBank/DDBJ databases">
        <title>Carbohydrate-dependent, anaerobic sulfur respiration: A novel catabolism in halophilic archaea.</title>
        <authorList>
            <person name="Sorokin D.Y."/>
            <person name="Messina E."/>
            <person name="Smedile F."/>
            <person name="La Cono V."/>
            <person name="Hallsworth J.E."/>
            <person name="Yakimov M.M."/>
        </authorList>
    </citation>
    <scope>NUCLEOTIDE SEQUENCE</scope>
    <source>
        <strain evidence="2">HSR12-1</strain>
    </source>
</reference>
<evidence type="ECO:0000313" key="3">
    <source>
        <dbReference type="Proteomes" id="UP000663525"/>
    </source>
</evidence>
<dbReference type="RefSeq" id="WP_229114223.1">
    <property type="nucleotide sequence ID" value="NZ_CP064787.1"/>
</dbReference>
<keyword evidence="1" id="KW-0812">Transmembrane</keyword>
<dbReference type="Proteomes" id="UP000663525">
    <property type="component" value="Chromosome"/>
</dbReference>
<protein>
    <submittedName>
        <fullName evidence="2">Uncharacterized protein</fullName>
    </submittedName>
</protein>
<sequence length="140" mass="15354">MSEWYDRGRAALWAISLAILTSFTAGATITVASIEQEVRLTAVLLAVFALVLYGIVRRTYDRWADRQPLVVILVYFMPFFVGTVVLNTLLGLLIGWHGIVTTLLDAAAVAAVFALSVYLAFYGGADRMAAYAVDRFDLSL</sequence>
<keyword evidence="1" id="KW-1133">Transmembrane helix</keyword>
<accession>A0A897MRL3</accession>
<feature type="transmembrane region" description="Helical" evidence="1">
    <location>
        <begin position="12"/>
        <end position="32"/>
    </location>
</feature>
<dbReference type="GeneID" id="68854076"/>
<dbReference type="EMBL" id="CP064787">
    <property type="protein sequence ID" value="QSG04780.1"/>
    <property type="molecule type" value="Genomic_DNA"/>
</dbReference>
<name>A0A897MRL3_9EURY</name>
<evidence type="ECO:0000256" key="1">
    <source>
        <dbReference type="SAM" id="Phobius"/>
    </source>
</evidence>
<proteinExistence type="predicted"/>
<feature type="transmembrane region" description="Helical" evidence="1">
    <location>
        <begin position="96"/>
        <end position="121"/>
    </location>
</feature>
<feature type="transmembrane region" description="Helical" evidence="1">
    <location>
        <begin position="68"/>
        <end position="90"/>
    </location>
</feature>